<evidence type="ECO:0000313" key="7">
    <source>
        <dbReference type="Proteomes" id="UP000095038"/>
    </source>
</evidence>
<dbReference type="InterPro" id="IPR016160">
    <property type="entry name" value="Ald_DH_CS_CYS"/>
</dbReference>
<dbReference type="GO" id="GO:0005739">
    <property type="term" value="C:mitochondrion"/>
    <property type="evidence" value="ECO:0007669"/>
    <property type="project" value="TreeGrafter"/>
</dbReference>
<dbReference type="AlphaFoldDB" id="A0A1D2V9D1"/>
<dbReference type="Gene3D" id="3.40.605.10">
    <property type="entry name" value="Aldehyde Dehydrogenase, Chain A, domain 1"/>
    <property type="match status" value="1"/>
</dbReference>
<keyword evidence="3" id="KW-0560">Oxidoreductase</keyword>
<dbReference type="GO" id="GO:0006210">
    <property type="term" value="P:thymine catabolic process"/>
    <property type="evidence" value="ECO:0007669"/>
    <property type="project" value="TreeGrafter"/>
</dbReference>
<dbReference type="SUPFAM" id="SSF53720">
    <property type="entry name" value="ALDH-like"/>
    <property type="match status" value="1"/>
</dbReference>
<dbReference type="EMBL" id="KV454495">
    <property type="protein sequence ID" value="ODV58115.1"/>
    <property type="molecule type" value="Genomic_DNA"/>
</dbReference>
<dbReference type="InterPro" id="IPR016162">
    <property type="entry name" value="Ald_DH_N"/>
</dbReference>
<evidence type="ECO:0000256" key="1">
    <source>
        <dbReference type="ARBA" id="ARBA00009986"/>
    </source>
</evidence>
<organism evidence="6 7">
    <name type="scientific">Ascoidea rubescens DSM 1968</name>
    <dbReference type="NCBI Taxonomy" id="1344418"/>
    <lineage>
        <taxon>Eukaryota</taxon>
        <taxon>Fungi</taxon>
        <taxon>Dikarya</taxon>
        <taxon>Ascomycota</taxon>
        <taxon>Saccharomycotina</taxon>
        <taxon>Saccharomycetes</taxon>
        <taxon>Ascoideaceae</taxon>
        <taxon>Ascoidea</taxon>
    </lineage>
</organism>
<evidence type="ECO:0000259" key="5">
    <source>
        <dbReference type="Pfam" id="PF00171"/>
    </source>
</evidence>
<dbReference type="STRING" id="1344418.A0A1D2V9D1"/>
<dbReference type="InterPro" id="IPR015590">
    <property type="entry name" value="Aldehyde_DH_dom"/>
</dbReference>
<sequence length="547" mass="60165">MISRLMIRKGYGLGRFELNLNNLRYYNTVKLNSTWDRYTREHTKKKDKPYITPSFLNNELIESKSKEWFDIHDPSTNYVVGRVPQSTVEELNEAIESADEAFKKFSKVSIIKRQQIAFKYVELLRKNMDRIAGSIVLEQGKTFSDAKGDVLRGIQVAEVACSCTSDLLGSVLEVSKDMETKMSRKPIGVVGSICPFNFPAMIPLWTLPLIIVSGNSTVIKPSERAPGASIIIAELSKEAGVPSGVVNVVHGKNLTVDTLIEHPKVKGITFVGGDKAGRYIYEKSSKYGKRCQANLGAKNHLVIMKDANKEQFINGVIGAAFGAAGQRCMAISVLVCVGESEKWIKELIRESKKLKVGSGFDEKSDLGPLISKEALDRAIEIIGYSEKKEGAKVLLDGRKFRSKELPNGNFLGPTILGEVKPGMRCYEEEIFGPVLSVILVETLDEAIEIVNGNKYGNGCSIFTTSGINGQKFENEVEVGQVGVNVAIPVPLPMFGFTGSKESFLGDLNFYGKSGLAFLTRPHTVTKLWKTSDKLEKNGPSTSMPVNT</sequence>
<dbReference type="NCBIfam" id="TIGR01722">
    <property type="entry name" value="MMSDH"/>
    <property type="match status" value="1"/>
</dbReference>
<dbReference type="RefSeq" id="XP_020044422.1">
    <property type="nucleotide sequence ID" value="XM_020194175.1"/>
</dbReference>
<feature type="domain" description="Aldehyde dehydrogenase" evidence="5">
    <location>
        <begin position="62"/>
        <end position="524"/>
    </location>
</feature>
<dbReference type="Pfam" id="PF00171">
    <property type="entry name" value="Aldedh"/>
    <property type="match status" value="1"/>
</dbReference>
<dbReference type="InterPro" id="IPR016163">
    <property type="entry name" value="Ald_DH_C"/>
</dbReference>
<dbReference type="PANTHER" id="PTHR43866">
    <property type="entry name" value="MALONATE-SEMIALDEHYDE DEHYDROGENASE"/>
    <property type="match status" value="1"/>
</dbReference>
<dbReference type="PROSITE" id="PS00070">
    <property type="entry name" value="ALDEHYDE_DEHYDR_CYS"/>
    <property type="match status" value="1"/>
</dbReference>
<dbReference type="Proteomes" id="UP000095038">
    <property type="component" value="Unassembled WGS sequence"/>
</dbReference>
<dbReference type="PANTHER" id="PTHR43866:SF3">
    <property type="entry name" value="METHYLMALONATE-SEMIALDEHYDE DEHYDROGENASE [ACYLATING], MITOCHONDRIAL"/>
    <property type="match status" value="1"/>
</dbReference>
<name>A0A1D2V9D1_9ASCO</name>
<dbReference type="InterPro" id="IPR010061">
    <property type="entry name" value="MeMal-semiAld_DH"/>
</dbReference>
<comment type="similarity">
    <text evidence="1">Belongs to the aldehyde dehydrogenase family.</text>
</comment>
<dbReference type="FunFam" id="3.40.309.10:FF:000002">
    <property type="entry name" value="Methylmalonate-semialdehyde dehydrogenase (Acylating)"/>
    <property type="match status" value="1"/>
</dbReference>
<dbReference type="GO" id="GO:0006574">
    <property type="term" value="P:L-valine catabolic process"/>
    <property type="evidence" value="ECO:0007669"/>
    <property type="project" value="TreeGrafter"/>
</dbReference>
<dbReference type="GeneID" id="30967811"/>
<keyword evidence="4" id="KW-0520">NAD</keyword>
<evidence type="ECO:0000256" key="4">
    <source>
        <dbReference type="ARBA" id="ARBA00023027"/>
    </source>
</evidence>
<evidence type="ECO:0000256" key="3">
    <source>
        <dbReference type="ARBA" id="ARBA00023002"/>
    </source>
</evidence>
<dbReference type="FunFam" id="3.40.605.10:FF:000003">
    <property type="entry name" value="Methylmalonate-semialdehyde dehydrogenase [acylating]"/>
    <property type="match status" value="1"/>
</dbReference>
<accession>A0A1D2V9D1</accession>
<dbReference type="OrthoDB" id="310895at2759"/>
<dbReference type="CDD" id="cd07085">
    <property type="entry name" value="ALDH_F6_MMSDH"/>
    <property type="match status" value="1"/>
</dbReference>
<evidence type="ECO:0000256" key="2">
    <source>
        <dbReference type="ARBA" id="ARBA00013048"/>
    </source>
</evidence>
<reference evidence="7" key="1">
    <citation type="submission" date="2016-05" db="EMBL/GenBank/DDBJ databases">
        <title>Comparative genomics of biotechnologically important yeasts.</title>
        <authorList>
            <consortium name="DOE Joint Genome Institute"/>
            <person name="Riley R."/>
            <person name="Haridas S."/>
            <person name="Wolfe K.H."/>
            <person name="Lopes M.R."/>
            <person name="Hittinger C.T."/>
            <person name="Goker M."/>
            <person name="Salamov A."/>
            <person name="Wisecaver J."/>
            <person name="Long T.M."/>
            <person name="Aerts A.L."/>
            <person name="Barry K."/>
            <person name="Choi C."/>
            <person name="Clum A."/>
            <person name="Coughlan A.Y."/>
            <person name="Deshpande S."/>
            <person name="Douglass A.P."/>
            <person name="Hanson S.J."/>
            <person name="Klenk H.-P."/>
            <person name="Labutti K."/>
            <person name="Lapidus A."/>
            <person name="Lindquist E."/>
            <person name="Lipzen A."/>
            <person name="Meier-Kolthoff J.P."/>
            <person name="Ohm R.A."/>
            <person name="Otillar R.P."/>
            <person name="Pangilinan J."/>
            <person name="Peng Y."/>
            <person name="Rokas A."/>
            <person name="Rosa C.A."/>
            <person name="Scheuner C."/>
            <person name="Sibirny A.A."/>
            <person name="Slot J.C."/>
            <person name="Stielow J.B."/>
            <person name="Sun H."/>
            <person name="Kurtzman C.P."/>
            <person name="Blackwell M."/>
            <person name="Grigoriev I.V."/>
            <person name="Jeffries T.W."/>
        </authorList>
    </citation>
    <scope>NUCLEOTIDE SEQUENCE [LARGE SCALE GENOMIC DNA]</scope>
    <source>
        <strain evidence="7">DSM 1968</strain>
    </source>
</reference>
<dbReference type="InterPro" id="IPR016161">
    <property type="entry name" value="Ald_DH/histidinol_DH"/>
</dbReference>
<dbReference type="GO" id="GO:0004491">
    <property type="term" value="F:methylmalonate-semialdehyde dehydrogenase (acylating, NAD) activity"/>
    <property type="evidence" value="ECO:0007669"/>
    <property type="project" value="UniProtKB-EC"/>
</dbReference>
<dbReference type="InParanoid" id="A0A1D2V9D1"/>
<dbReference type="EC" id="1.2.1.27" evidence="2"/>
<gene>
    <name evidence="6" type="ORF">ASCRUDRAFT_78222</name>
</gene>
<keyword evidence="7" id="KW-1185">Reference proteome</keyword>
<protein>
    <recommendedName>
        <fullName evidence="2">methylmalonate-semialdehyde dehydrogenase (CoA acylating)</fullName>
        <ecNumber evidence="2">1.2.1.27</ecNumber>
    </recommendedName>
</protein>
<proteinExistence type="inferred from homology"/>
<evidence type="ECO:0000313" key="6">
    <source>
        <dbReference type="EMBL" id="ODV58115.1"/>
    </source>
</evidence>
<dbReference type="Gene3D" id="3.40.309.10">
    <property type="entry name" value="Aldehyde Dehydrogenase, Chain A, domain 2"/>
    <property type="match status" value="1"/>
</dbReference>